<comment type="similarity">
    <text evidence="2">In the N-terminal section; belongs to the phytochrome family.</text>
</comment>
<dbReference type="PROSITE" id="PS50109">
    <property type="entry name" value="HIS_KIN"/>
    <property type="match status" value="1"/>
</dbReference>
<evidence type="ECO:0000256" key="15">
    <source>
        <dbReference type="SAM" id="Phobius"/>
    </source>
</evidence>
<keyword evidence="15" id="KW-1133">Transmembrane helix</keyword>
<evidence type="ECO:0000256" key="6">
    <source>
        <dbReference type="ARBA" id="ARBA00022741"/>
    </source>
</evidence>
<dbReference type="Pfam" id="PF02518">
    <property type="entry name" value="HATPase_c"/>
    <property type="match status" value="1"/>
</dbReference>
<dbReference type="InParanoid" id="A0A540VJL2"/>
<feature type="transmembrane region" description="Helical" evidence="15">
    <location>
        <begin position="57"/>
        <end position="76"/>
    </location>
</feature>
<dbReference type="InterPro" id="IPR001789">
    <property type="entry name" value="Sig_transdc_resp-reg_receiver"/>
</dbReference>
<dbReference type="Gene3D" id="3.30.565.10">
    <property type="entry name" value="Histidine kinase-like ATPase, C-terminal domain"/>
    <property type="match status" value="1"/>
</dbReference>
<dbReference type="CDD" id="cd16922">
    <property type="entry name" value="HATPase_EvgS-ArcB-TorS-like"/>
    <property type="match status" value="1"/>
</dbReference>
<dbReference type="Pfam" id="PF08447">
    <property type="entry name" value="PAS_3"/>
    <property type="match status" value="1"/>
</dbReference>
<comment type="subunit">
    <text evidence="10">At low DSF concentrations, interacts with RpfF.</text>
</comment>
<keyword evidence="9" id="KW-0902">Two-component regulatory system</keyword>
<evidence type="ECO:0000256" key="11">
    <source>
        <dbReference type="ARBA" id="ARBA00068150"/>
    </source>
</evidence>
<dbReference type="SUPFAM" id="SSF47384">
    <property type="entry name" value="Homodimeric domain of signal transducing histidine kinase"/>
    <property type="match status" value="1"/>
</dbReference>
<evidence type="ECO:0000256" key="10">
    <source>
        <dbReference type="ARBA" id="ARBA00064003"/>
    </source>
</evidence>
<evidence type="ECO:0000256" key="14">
    <source>
        <dbReference type="SAM" id="Coils"/>
    </source>
</evidence>
<feature type="transmembrane region" description="Helical" evidence="15">
    <location>
        <begin position="25"/>
        <end position="45"/>
    </location>
</feature>
<comment type="caution">
    <text evidence="18">The sequence shown here is derived from an EMBL/GenBank/DDBJ whole genome shotgun (WGS) entry which is preliminary data.</text>
</comment>
<keyword evidence="4 13" id="KW-0597">Phosphoprotein</keyword>
<evidence type="ECO:0000256" key="13">
    <source>
        <dbReference type="PROSITE-ProRule" id="PRU00169"/>
    </source>
</evidence>
<comment type="catalytic activity">
    <reaction evidence="1">
        <text>ATP + protein L-histidine = ADP + protein N-phospho-L-histidine.</text>
        <dbReference type="EC" id="2.7.13.3"/>
    </reaction>
</comment>
<dbReference type="InterPro" id="IPR036097">
    <property type="entry name" value="HisK_dim/P_sf"/>
</dbReference>
<keyword evidence="7" id="KW-0418">Kinase</keyword>
<evidence type="ECO:0000256" key="7">
    <source>
        <dbReference type="ARBA" id="ARBA00022777"/>
    </source>
</evidence>
<dbReference type="InterPro" id="IPR035965">
    <property type="entry name" value="PAS-like_dom_sf"/>
</dbReference>
<dbReference type="GO" id="GO:0005524">
    <property type="term" value="F:ATP binding"/>
    <property type="evidence" value="ECO:0007669"/>
    <property type="project" value="UniProtKB-KW"/>
</dbReference>
<dbReference type="PROSITE" id="PS50110">
    <property type="entry name" value="RESPONSE_REGULATORY"/>
    <property type="match status" value="1"/>
</dbReference>
<dbReference type="Gene3D" id="1.10.287.130">
    <property type="match status" value="1"/>
</dbReference>
<dbReference type="Pfam" id="PF00512">
    <property type="entry name" value="HisKA"/>
    <property type="match status" value="1"/>
</dbReference>
<evidence type="ECO:0000313" key="19">
    <source>
        <dbReference type="Proteomes" id="UP000317371"/>
    </source>
</evidence>
<dbReference type="SMART" id="SM00387">
    <property type="entry name" value="HATPase_c"/>
    <property type="match status" value="1"/>
</dbReference>
<dbReference type="SUPFAM" id="SSF55874">
    <property type="entry name" value="ATPase domain of HSP90 chaperone/DNA topoisomerase II/histidine kinase"/>
    <property type="match status" value="1"/>
</dbReference>
<dbReference type="RefSeq" id="WP_141608897.1">
    <property type="nucleotide sequence ID" value="NZ_VIGC02000005.1"/>
</dbReference>
<dbReference type="InterPro" id="IPR003661">
    <property type="entry name" value="HisK_dim/P_dom"/>
</dbReference>
<dbReference type="InterPro" id="IPR003594">
    <property type="entry name" value="HATPase_dom"/>
</dbReference>
<sequence>MLKQLGRLLAAPKFPEDPQKTHTAYWLNVINLISLLFLSILIGLLPISKMDAQAKESLFWIDLALISTLLASSYLLRIGFVMQAALLVISLFFALVTYVNTFVFQSLRNPHIIDYLILIPLAGLLLGRKALSIVVVMSLIVIGVIFGLESTQRLHANLPPETTLNELTIIAIGIAMNTLLLRWTIRATEESEKAARETVKALTKANAEILLGQAELEESRAALEKRVRERTTELAEVNRRLQIEFEERQQSEIRFRSLAENSPDFIYIWNPREPKWEYSNREVFLGCPVSQINSPQAFLERVHPDDQALVREYCHSLSEMPANGKQCEFRFRPANQAEWEWVQSRATALNVDEGGRPGQLLVNLTVITERKTHEENLRRAKEAAEAASRAKSAFLANMSHEIRTPMNGVIGMTSLLLASDLSPEQRDFVETIRQSSDSLLTILNDILDLSKAESGKLELEQKPFDVRQCLEETIDLMALKAAEKDLELLYWVEPDVPVQILGDPTRLRQVLLNLLANAIKFTETGEILIRLSARPLCEGEYELQFSVQDTGIGIPADRLAELFQPFNQIDVSNTRKYGGTGLGLAISKHLCELMGGQIWVESQEGVGSTFFFTIRTQSFGEGGNGDAGHLAPTAALHRRRVLIIEPHARSRELLAQYCSLWGMEPTAVSSLAAAQAAADRCPERFDACLLAYEPAWNGTHAGQERPSWLRSTPTIWLISPIHRLKGGPAVPNGDILLIKPIKASGLHQALTRCLMAPSQQGLPTVTAPQAPGANEAGGSGSTIRILLAEDNLVNRKVALQMLKRLGFEADVAANGIEAVEAAIHRPYDVILMDVQMPEMDGLEATRQIRQKLGATGPYIIAMTAAAMQLDKEKCLAAGMDDFVPKPTRIDDLRAALERYSQRATMPGSAKPA</sequence>
<evidence type="ECO:0000256" key="4">
    <source>
        <dbReference type="ARBA" id="ARBA00022553"/>
    </source>
</evidence>
<dbReference type="InterPro" id="IPR011006">
    <property type="entry name" value="CheY-like_superfamily"/>
</dbReference>
<dbReference type="EMBL" id="VIGC01000005">
    <property type="protein sequence ID" value="TQE96912.1"/>
    <property type="molecule type" value="Genomic_DNA"/>
</dbReference>
<dbReference type="CDD" id="cd00082">
    <property type="entry name" value="HisKA"/>
    <property type="match status" value="1"/>
</dbReference>
<keyword evidence="5" id="KW-0808">Transferase</keyword>
<keyword evidence="19" id="KW-1185">Reference proteome</keyword>
<dbReference type="FunFam" id="1.10.287.130:FF:000002">
    <property type="entry name" value="Two-component osmosensing histidine kinase"/>
    <property type="match status" value="1"/>
</dbReference>
<evidence type="ECO:0000313" key="18">
    <source>
        <dbReference type="EMBL" id="TQE96912.1"/>
    </source>
</evidence>
<feature type="transmembrane region" description="Helical" evidence="15">
    <location>
        <begin position="115"/>
        <end position="147"/>
    </location>
</feature>
<dbReference type="PANTHER" id="PTHR45339">
    <property type="entry name" value="HYBRID SIGNAL TRANSDUCTION HISTIDINE KINASE J"/>
    <property type="match status" value="1"/>
</dbReference>
<dbReference type="Proteomes" id="UP000317371">
    <property type="component" value="Unassembled WGS sequence"/>
</dbReference>
<dbReference type="GO" id="GO:0000155">
    <property type="term" value="F:phosphorelay sensor kinase activity"/>
    <property type="evidence" value="ECO:0007669"/>
    <property type="project" value="InterPro"/>
</dbReference>
<dbReference type="InterPro" id="IPR005467">
    <property type="entry name" value="His_kinase_dom"/>
</dbReference>
<evidence type="ECO:0000256" key="5">
    <source>
        <dbReference type="ARBA" id="ARBA00022679"/>
    </source>
</evidence>
<dbReference type="Gene3D" id="3.40.50.2300">
    <property type="match status" value="1"/>
</dbReference>
<feature type="domain" description="Histidine kinase" evidence="16">
    <location>
        <begin position="397"/>
        <end position="618"/>
    </location>
</feature>
<evidence type="ECO:0000256" key="12">
    <source>
        <dbReference type="ARBA" id="ARBA00074306"/>
    </source>
</evidence>
<dbReference type="SUPFAM" id="SSF52172">
    <property type="entry name" value="CheY-like"/>
    <property type="match status" value="2"/>
</dbReference>
<dbReference type="SUPFAM" id="SSF55785">
    <property type="entry name" value="PYP-like sensor domain (PAS domain)"/>
    <property type="match status" value="1"/>
</dbReference>
<evidence type="ECO:0000256" key="1">
    <source>
        <dbReference type="ARBA" id="ARBA00000085"/>
    </source>
</evidence>
<keyword evidence="14" id="KW-0175">Coiled coil</keyword>
<feature type="transmembrane region" description="Helical" evidence="15">
    <location>
        <begin position="82"/>
        <end position="103"/>
    </location>
</feature>
<feature type="domain" description="Response regulatory" evidence="17">
    <location>
        <begin position="784"/>
        <end position="900"/>
    </location>
</feature>
<name>A0A540VJL2_9CHLR</name>
<dbReference type="SMART" id="SM00388">
    <property type="entry name" value="HisKA"/>
    <property type="match status" value="1"/>
</dbReference>
<organism evidence="18 19">
    <name type="scientific">Litorilinea aerophila</name>
    <dbReference type="NCBI Taxonomy" id="1204385"/>
    <lineage>
        <taxon>Bacteria</taxon>
        <taxon>Bacillati</taxon>
        <taxon>Chloroflexota</taxon>
        <taxon>Caldilineae</taxon>
        <taxon>Caldilineales</taxon>
        <taxon>Caldilineaceae</taxon>
        <taxon>Litorilinea</taxon>
    </lineage>
</organism>
<dbReference type="SMART" id="SM00448">
    <property type="entry name" value="REC"/>
    <property type="match status" value="1"/>
</dbReference>
<feature type="coiled-coil region" evidence="14">
    <location>
        <begin position="213"/>
        <end position="240"/>
    </location>
</feature>
<evidence type="ECO:0000256" key="3">
    <source>
        <dbReference type="ARBA" id="ARBA00012438"/>
    </source>
</evidence>
<accession>A0A540VJL2</accession>
<dbReference type="Gene3D" id="3.30.450.20">
    <property type="entry name" value="PAS domain"/>
    <property type="match status" value="1"/>
</dbReference>
<evidence type="ECO:0000256" key="2">
    <source>
        <dbReference type="ARBA" id="ARBA00006402"/>
    </source>
</evidence>
<dbReference type="Pfam" id="PF00072">
    <property type="entry name" value="Response_reg"/>
    <property type="match status" value="1"/>
</dbReference>
<keyword evidence="15" id="KW-0812">Transmembrane</keyword>
<evidence type="ECO:0000256" key="9">
    <source>
        <dbReference type="ARBA" id="ARBA00023012"/>
    </source>
</evidence>
<evidence type="ECO:0000259" key="17">
    <source>
        <dbReference type="PROSITE" id="PS50110"/>
    </source>
</evidence>
<dbReference type="FunFam" id="3.30.565.10:FF:000010">
    <property type="entry name" value="Sensor histidine kinase RcsC"/>
    <property type="match status" value="1"/>
</dbReference>
<feature type="modified residue" description="4-aspartylphosphate" evidence="13">
    <location>
        <position position="833"/>
    </location>
</feature>
<keyword evidence="6" id="KW-0547">Nucleotide-binding</keyword>
<dbReference type="AlphaFoldDB" id="A0A540VJL2"/>
<proteinExistence type="inferred from homology"/>
<keyword evidence="15" id="KW-0472">Membrane</keyword>
<reference evidence="18 19" key="1">
    <citation type="submission" date="2019-06" db="EMBL/GenBank/DDBJ databases">
        <title>Genome sequence of Litorilinea aerophila BAA-2444.</title>
        <authorList>
            <person name="Maclea K.S."/>
            <person name="Maurais E.G."/>
            <person name="Iannazzi L.C."/>
        </authorList>
    </citation>
    <scope>NUCLEOTIDE SEQUENCE [LARGE SCALE GENOMIC DNA]</scope>
    <source>
        <strain evidence="18 19">ATCC BAA-2444</strain>
    </source>
</reference>
<dbReference type="PANTHER" id="PTHR45339:SF1">
    <property type="entry name" value="HYBRID SIGNAL TRANSDUCTION HISTIDINE KINASE J"/>
    <property type="match status" value="1"/>
</dbReference>
<dbReference type="InterPro" id="IPR004358">
    <property type="entry name" value="Sig_transdc_His_kin-like_C"/>
</dbReference>
<evidence type="ECO:0000259" key="16">
    <source>
        <dbReference type="PROSITE" id="PS50109"/>
    </source>
</evidence>
<dbReference type="EC" id="2.7.13.3" evidence="3"/>
<dbReference type="OrthoDB" id="9809348at2"/>
<keyword evidence="8" id="KW-0067">ATP-binding</keyword>
<protein>
    <recommendedName>
        <fullName evidence="12">Circadian input-output histidine kinase CikA</fullName>
        <ecNumber evidence="3">2.7.13.3</ecNumber>
    </recommendedName>
    <alternativeName>
        <fullName evidence="11">Sensory/regulatory protein RpfC</fullName>
    </alternativeName>
</protein>
<dbReference type="PRINTS" id="PR00344">
    <property type="entry name" value="BCTRLSENSOR"/>
</dbReference>
<dbReference type="InterPro" id="IPR013655">
    <property type="entry name" value="PAS_fold_3"/>
</dbReference>
<dbReference type="InterPro" id="IPR036890">
    <property type="entry name" value="HATPase_C_sf"/>
</dbReference>
<evidence type="ECO:0000256" key="8">
    <source>
        <dbReference type="ARBA" id="ARBA00022840"/>
    </source>
</evidence>
<gene>
    <name evidence="18" type="ORF">FKZ61_04515</name>
</gene>
<dbReference type="CDD" id="cd17546">
    <property type="entry name" value="REC_hyHK_CKI1_RcsC-like"/>
    <property type="match status" value="1"/>
</dbReference>